<reference evidence="2 3" key="1">
    <citation type="submission" date="2019-08" db="EMBL/GenBank/DDBJ databases">
        <title>Isolation and enrichment of carboxydotrophic bacteria from anaerobic sludge for the production of bio-based chemicals from syngas.</title>
        <authorList>
            <person name="Antares A.L."/>
            <person name="Moreira J."/>
            <person name="Diender M."/>
            <person name="Parshina S.N."/>
            <person name="Stams A.J.M."/>
            <person name="Alves M."/>
            <person name="Alves J.I."/>
            <person name="Sousa D.Z."/>
        </authorList>
    </citation>
    <scope>NUCLEOTIDE SEQUENCE [LARGE SCALE GENOMIC DNA]</scope>
    <source>
        <strain evidence="2 3">JM</strain>
    </source>
</reference>
<sequence length="136" mass="15236">MRKLTYLAVLEPSSDGYGVYFPDLPGCISFGKDIEEAQQMAREALELHVYGMEKDGDPLPAPSKALAKEEVEDGIMTAVTVLPDLVKNDMENRRVKTNVTIPAWLKDAAESRHVNYSKLLEAALIDYLNVKREVLR</sequence>
<protein>
    <submittedName>
        <fullName evidence="2">HicB family protein</fullName>
    </submittedName>
</protein>
<comment type="caution">
    <text evidence="2">The sequence shown here is derived from an EMBL/GenBank/DDBJ whole genome shotgun (WGS) entry which is preliminary data.</text>
</comment>
<dbReference type="AlphaFoldDB" id="A0A5D0WN87"/>
<dbReference type="Pfam" id="PF15919">
    <property type="entry name" value="HicB_lk_antitox"/>
    <property type="match status" value="1"/>
</dbReference>
<dbReference type="Gene3D" id="3.30.160.250">
    <property type="match status" value="1"/>
</dbReference>
<dbReference type="InterPro" id="IPR051404">
    <property type="entry name" value="TA_system_antitoxin"/>
</dbReference>
<organism evidence="2 3">
    <name type="scientific">Acetobacterium wieringae</name>
    <dbReference type="NCBI Taxonomy" id="52694"/>
    <lineage>
        <taxon>Bacteria</taxon>
        <taxon>Bacillati</taxon>
        <taxon>Bacillota</taxon>
        <taxon>Clostridia</taxon>
        <taxon>Eubacteriales</taxon>
        <taxon>Eubacteriaceae</taxon>
        <taxon>Acetobacterium</taxon>
    </lineage>
</organism>
<dbReference type="RefSeq" id="WP_148637593.1">
    <property type="nucleotide sequence ID" value="NZ_JAYFRG010000015.1"/>
</dbReference>
<accession>A0A5D0WN87</accession>
<dbReference type="PANTHER" id="PTHR34504">
    <property type="entry name" value="ANTITOXIN HICB"/>
    <property type="match status" value="1"/>
</dbReference>
<name>A0A5D0WN87_9FIRM</name>
<gene>
    <name evidence="2" type="ORF">FXB42_09330</name>
</gene>
<evidence type="ECO:0000313" key="2">
    <source>
        <dbReference type="EMBL" id="TYC85564.1"/>
    </source>
</evidence>
<dbReference type="Proteomes" id="UP000322619">
    <property type="component" value="Unassembled WGS sequence"/>
</dbReference>
<dbReference type="EMBL" id="VSLA01000014">
    <property type="protein sequence ID" value="TYC85564.1"/>
    <property type="molecule type" value="Genomic_DNA"/>
</dbReference>
<dbReference type="InterPro" id="IPR035069">
    <property type="entry name" value="TTHA1013/TTHA0281-like"/>
</dbReference>
<evidence type="ECO:0000259" key="1">
    <source>
        <dbReference type="Pfam" id="PF15919"/>
    </source>
</evidence>
<evidence type="ECO:0000313" key="3">
    <source>
        <dbReference type="Proteomes" id="UP000322619"/>
    </source>
</evidence>
<dbReference type="PANTHER" id="PTHR34504:SF2">
    <property type="entry name" value="UPF0150 PROTEIN SSL0259"/>
    <property type="match status" value="1"/>
</dbReference>
<dbReference type="InterPro" id="IPR031807">
    <property type="entry name" value="HicB-like"/>
</dbReference>
<dbReference type="SUPFAM" id="SSF143100">
    <property type="entry name" value="TTHA1013/TTHA0281-like"/>
    <property type="match status" value="1"/>
</dbReference>
<feature type="domain" description="HicB-like antitoxin of toxin-antitoxin system" evidence="1">
    <location>
        <begin position="6"/>
        <end position="117"/>
    </location>
</feature>
<proteinExistence type="predicted"/>